<evidence type="ECO:0000313" key="1">
    <source>
        <dbReference type="EMBL" id="MBB1160891.1"/>
    </source>
</evidence>
<comment type="caution">
    <text evidence="1">The sequence shown here is derived from an EMBL/GenBank/DDBJ whole genome shotgun (WGS) entry which is preliminary data.</text>
</comment>
<sequence length="71" mass="8294">MERIRTCKMEFEQAHPDDWDAFNGWAALPVPVTRTEAVRGIRKARRLGRVLVEGPHRYRLIGLNTVILRPR</sequence>
<proteinExistence type="predicted"/>
<dbReference type="Proteomes" id="UP000586093">
    <property type="component" value="Unassembled WGS sequence"/>
</dbReference>
<dbReference type="AlphaFoldDB" id="A0A839HPG3"/>
<accession>A0A839HPG3</accession>
<dbReference type="RefSeq" id="WP_182661240.1">
    <property type="nucleotide sequence ID" value="NZ_JACIVI010000001.1"/>
</dbReference>
<protein>
    <submittedName>
        <fullName evidence="1">Uncharacterized protein</fullName>
    </submittedName>
</protein>
<organism evidence="1 2">
    <name type="scientific">Aquariibacter albus</name>
    <dbReference type="NCBI Taxonomy" id="2759899"/>
    <lineage>
        <taxon>Bacteria</taxon>
        <taxon>Pseudomonadati</taxon>
        <taxon>Pseudomonadota</taxon>
        <taxon>Betaproteobacteria</taxon>
        <taxon>Burkholderiales</taxon>
        <taxon>Sphaerotilaceae</taxon>
        <taxon>Aquariibacter</taxon>
    </lineage>
</organism>
<reference evidence="1 2" key="1">
    <citation type="submission" date="2020-08" db="EMBL/GenBank/DDBJ databases">
        <title>Aquariorum lacteus gen. nov., sp. nov., a new member of the family Comamonadaceae, isolated from freshwater aquarium.</title>
        <authorList>
            <person name="Chun S.-J."/>
        </authorList>
    </citation>
    <scope>NUCLEOTIDE SEQUENCE [LARGE SCALE GENOMIC DNA]</scope>
    <source>
        <strain evidence="1 2">SJAQ100</strain>
    </source>
</reference>
<dbReference type="EMBL" id="JACIVI010000001">
    <property type="protein sequence ID" value="MBB1160891.1"/>
    <property type="molecule type" value="Genomic_DNA"/>
</dbReference>
<gene>
    <name evidence="1" type="ORF">H4F90_02715</name>
</gene>
<name>A0A839HPG3_9BURK</name>
<evidence type="ECO:0000313" key="2">
    <source>
        <dbReference type="Proteomes" id="UP000586093"/>
    </source>
</evidence>
<keyword evidence="2" id="KW-1185">Reference proteome</keyword>